<name>A0A6N9H9I7_9MICO</name>
<dbReference type="Proteomes" id="UP000469215">
    <property type="component" value="Unassembled WGS sequence"/>
</dbReference>
<proteinExistence type="inferred from homology"/>
<evidence type="ECO:0000313" key="3">
    <source>
        <dbReference type="Proteomes" id="UP000469215"/>
    </source>
</evidence>
<protein>
    <recommendedName>
        <fullName evidence="1">ESAT-6-like protein</fullName>
    </recommendedName>
</protein>
<gene>
    <name evidence="2" type="ORF">GSY69_12295</name>
</gene>
<dbReference type="InterPro" id="IPR010310">
    <property type="entry name" value="T7SS_ESAT-6-like"/>
</dbReference>
<evidence type="ECO:0000256" key="1">
    <source>
        <dbReference type="RuleBase" id="RU362001"/>
    </source>
</evidence>
<dbReference type="RefSeq" id="WP_160954128.1">
    <property type="nucleotide sequence ID" value="NZ_WWEQ01000070.1"/>
</dbReference>
<comment type="similarity">
    <text evidence="1">Belongs to the WXG100 family.</text>
</comment>
<organism evidence="2 3">
    <name type="scientific">Brevibacterium rongguiense</name>
    <dbReference type="NCBI Taxonomy" id="2695267"/>
    <lineage>
        <taxon>Bacteria</taxon>
        <taxon>Bacillati</taxon>
        <taxon>Actinomycetota</taxon>
        <taxon>Actinomycetes</taxon>
        <taxon>Micrococcales</taxon>
        <taxon>Brevibacteriaceae</taxon>
        <taxon>Brevibacterium</taxon>
    </lineage>
</organism>
<keyword evidence="3" id="KW-1185">Reference proteome</keyword>
<evidence type="ECO:0000313" key="2">
    <source>
        <dbReference type="EMBL" id="MYM20717.1"/>
    </source>
</evidence>
<dbReference type="Pfam" id="PF06013">
    <property type="entry name" value="WXG100"/>
    <property type="match status" value="1"/>
</dbReference>
<dbReference type="SUPFAM" id="SSF140453">
    <property type="entry name" value="EsxAB dimer-like"/>
    <property type="match status" value="1"/>
</dbReference>
<dbReference type="Gene3D" id="1.10.287.1060">
    <property type="entry name" value="ESAT-6-like"/>
    <property type="match status" value="1"/>
</dbReference>
<dbReference type="AlphaFoldDB" id="A0A6N9H9I7"/>
<dbReference type="InterPro" id="IPR036689">
    <property type="entry name" value="ESAT-6-like_sf"/>
</dbReference>
<dbReference type="NCBIfam" id="TIGR03930">
    <property type="entry name" value="WXG100_ESAT6"/>
    <property type="match status" value="1"/>
</dbReference>
<dbReference type="EMBL" id="WWEQ01000070">
    <property type="protein sequence ID" value="MYM20717.1"/>
    <property type="molecule type" value="Genomic_DNA"/>
</dbReference>
<reference evidence="2 3" key="1">
    <citation type="submission" date="2020-01" db="EMBL/GenBank/DDBJ databases">
        <authorList>
            <person name="Deng T."/>
        </authorList>
    </citation>
    <scope>NUCLEOTIDE SEQUENCE [LARGE SCALE GENOMIC DNA]</scope>
    <source>
        <strain evidence="2 3">5221</strain>
    </source>
</reference>
<sequence length="95" mass="10198">MSVIEVDSERVIQAAGTAARSAATLGAEADALMRHLNALGDCWRGGAAQRFQSVIAEWEKVQKQVHESLGSIREALHAAGQQYSDVEAANTRMFG</sequence>
<comment type="caution">
    <text evidence="2">The sequence shown here is derived from an EMBL/GenBank/DDBJ whole genome shotgun (WGS) entry which is preliminary data.</text>
</comment>
<accession>A0A6N9H9I7</accession>